<dbReference type="SMART" id="SM00882">
    <property type="entry name" value="CoA_trans"/>
    <property type="match status" value="1"/>
</dbReference>
<comment type="caution">
    <text evidence="2">The sequence shown here is derived from an EMBL/GenBank/DDBJ whole genome shotgun (WGS) entry which is preliminary data.</text>
</comment>
<dbReference type="SUPFAM" id="SSF100950">
    <property type="entry name" value="NagB/RpiA/CoA transferase-like"/>
    <property type="match status" value="1"/>
</dbReference>
<sequence>MTADATRAEVAIAACSDLFRGDGEILASPTGTIAAIGARLARLTHAPQLLLSDGEATLYADTPAIDEPFRVPEGSLPYRALFDLMARGQRHVVMGAAQLDRYGNQNLSAIGDRDRPTRQLLGARAASTNTLNHTTSYWIARHSTRVFVESVDVVTGLGRARAEALGAAGRFHDVRRIVTNLAVLDLSGPGGTMAVASIHPGVSASDVQSATGFDLDIPAGIPTTRIPTDEELHLIRTLLDPRARREKEVPSS</sequence>
<dbReference type="RefSeq" id="WP_286288170.1">
    <property type="nucleotide sequence ID" value="NZ_JASXSZ010000002.1"/>
</dbReference>
<dbReference type="PANTHER" id="PTHR43293:SF3">
    <property type="entry name" value="CHOLESTEROL RING-CLEAVING HYDROLASE IPDB SUBUNIT"/>
    <property type="match status" value="1"/>
</dbReference>
<accession>A0ABT7MXX5</accession>
<organism evidence="2 3">
    <name type="scientific">Microbacterium candidum</name>
    <dbReference type="NCBI Taxonomy" id="3041922"/>
    <lineage>
        <taxon>Bacteria</taxon>
        <taxon>Bacillati</taxon>
        <taxon>Actinomycetota</taxon>
        <taxon>Actinomycetes</taxon>
        <taxon>Micrococcales</taxon>
        <taxon>Microbacteriaceae</taxon>
        <taxon>Microbacterium</taxon>
    </lineage>
</organism>
<dbReference type="Gene3D" id="3.40.1080.10">
    <property type="entry name" value="Glutaconate Coenzyme A-transferase"/>
    <property type="match status" value="1"/>
</dbReference>
<keyword evidence="3" id="KW-1185">Reference proteome</keyword>
<dbReference type="InterPro" id="IPR004165">
    <property type="entry name" value="CoA_trans_fam_I"/>
</dbReference>
<dbReference type="EMBL" id="JASXSZ010000002">
    <property type="protein sequence ID" value="MDL9979308.1"/>
    <property type="molecule type" value="Genomic_DNA"/>
</dbReference>
<name>A0ABT7MXX5_9MICO</name>
<dbReference type="Proteomes" id="UP001235064">
    <property type="component" value="Unassembled WGS sequence"/>
</dbReference>
<evidence type="ECO:0000313" key="2">
    <source>
        <dbReference type="EMBL" id="MDL9979308.1"/>
    </source>
</evidence>
<dbReference type="PANTHER" id="PTHR43293">
    <property type="entry name" value="ACETATE COA-TRANSFERASE YDIF"/>
    <property type="match status" value="1"/>
</dbReference>
<dbReference type="InterPro" id="IPR037171">
    <property type="entry name" value="NagB/RpiA_transferase-like"/>
</dbReference>
<evidence type="ECO:0000313" key="3">
    <source>
        <dbReference type="Proteomes" id="UP001235064"/>
    </source>
</evidence>
<protein>
    <submittedName>
        <fullName evidence="2">CoA-transferase</fullName>
    </submittedName>
</protein>
<proteinExistence type="inferred from homology"/>
<reference evidence="2 3" key="1">
    <citation type="submission" date="2023-06" db="EMBL/GenBank/DDBJ databases">
        <title>Microbacterium sp. nov., isolated from a waste landfill.</title>
        <authorList>
            <person name="Wen W."/>
        </authorList>
    </citation>
    <scope>NUCLEOTIDE SEQUENCE [LARGE SCALE GENOMIC DNA]</scope>
    <source>
        <strain evidence="2 3">ASV49</strain>
    </source>
</reference>
<evidence type="ECO:0000256" key="1">
    <source>
        <dbReference type="ARBA" id="ARBA00007047"/>
    </source>
</evidence>
<gene>
    <name evidence="2" type="ORF">QSV35_08170</name>
</gene>
<comment type="similarity">
    <text evidence="1">Belongs to the 3-oxoacid CoA-transferase subunit B family.</text>
</comment>
<dbReference type="Pfam" id="PF01144">
    <property type="entry name" value="CoA_trans"/>
    <property type="match status" value="1"/>
</dbReference>